<gene>
    <name evidence="2" type="ORF">E5F87_09915</name>
</gene>
<dbReference type="PANTHER" id="PTHR15020:SF50">
    <property type="entry name" value="UPF0659 PROTEIN YMR090W"/>
    <property type="match status" value="1"/>
</dbReference>
<name>A0AAX2SN20_LIMRT</name>
<dbReference type="RefSeq" id="WP_122480790.1">
    <property type="nucleotide sequence ID" value="NZ_JASOXU010000012.1"/>
</dbReference>
<dbReference type="InterPro" id="IPR036291">
    <property type="entry name" value="NAD(P)-bd_dom_sf"/>
</dbReference>
<dbReference type="Proteomes" id="UP000297521">
    <property type="component" value="Unassembled WGS sequence"/>
</dbReference>
<reference evidence="2" key="2">
    <citation type="submission" date="2019-04" db="EMBL/GenBank/DDBJ databases">
        <authorList>
            <person name="Bisanz J.E."/>
            <person name="Chagwedera N.D."/>
            <person name="Chawla A."/>
            <person name="Turnbaugh P.J."/>
        </authorList>
    </citation>
    <scope>NUCLEOTIDE SEQUENCE</scope>
    <source>
        <strain evidence="2">I8-5</strain>
    </source>
</reference>
<comment type="caution">
    <text evidence="2">The sequence shown here is derived from an EMBL/GenBank/DDBJ whole genome shotgun (WGS) entry which is preliminary data.</text>
</comment>
<reference evidence="2" key="1">
    <citation type="journal article" date="2019" name="Cell Metab.">
        <title>Nutrient sensing in CD11c cells alters the gut microbiome to regulate food intake and body mass.</title>
        <authorList>
            <person name="Chagwedera N.D."/>
            <person name="Ang Q.Y."/>
            <person name="Bisanz J.E."/>
            <person name="Leong Y.A."/>
            <person name="Ganeshan K."/>
            <person name="Cai J."/>
            <person name="Patterson A.D."/>
            <person name="Turnbaugh P.J."/>
            <person name="Chawla A."/>
        </authorList>
    </citation>
    <scope>NUCLEOTIDE SEQUENCE</scope>
    <source>
        <strain evidence="2">I8-5</strain>
    </source>
</reference>
<organism evidence="2 3">
    <name type="scientific">Limosilactobacillus reuteri</name>
    <name type="common">Lactobacillus reuteri</name>
    <dbReference type="NCBI Taxonomy" id="1598"/>
    <lineage>
        <taxon>Bacteria</taxon>
        <taxon>Bacillati</taxon>
        <taxon>Bacillota</taxon>
        <taxon>Bacilli</taxon>
        <taxon>Lactobacillales</taxon>
        <taxon>Lactobacillaceae</taxon>
        <taxon>Limosilactobacillus</taxon>
    </lineage>
</organism>
<protein>
    <submittedName>
        <fullName evidence="2">NAD(P)-dependent oxidoreductase</fullName>
    </submittedName>
</protein>
<feature type="domain" description="NAD(P)-binding" evidence="1">
    <location>
        <begin position="8"/>
        <end position="183"/>
    </location>
</feature>
<dbReference type="Pfam" id="PF13460">
    <property type="entry name" value="NAD_binding_10"/>
    <property type="match status" value="1"/>
</dbReference>
<evidence type="ECO:0000313" key="3">
    <source>
        <dbReference type="Proteomes" id="UP000297521"/>
    </source>
</evidence>
<dbReference type="InterPro" id="IPR016040">
    <property type="entry name" value="NAD(P)-bd_dom"/>
</dbReference>
<dbReference type="AlphaFoldDB" id="A0AAX2SN20"/>
<dbReference type="SUPFAM" id="SSF51735">
    <property type="entry name" value="NAD(P)-binding Rossmann-fold domains"/>
    <property type="match status" value="1"/>
</dbReference>
<evidence type="ECO:0000259" key="1">
    <source>
        <dbReference type="Pfam" id="PF13460"/>
    </source>
</evidence>
<dbReference type="GeneID" id="77190220"/>
<sequence length="201" mass="21870">MENILIIGASGHVGKALLQVLLDSSDNNKITAIARHASSQLQATTKLAVIDADATDSNQLQPIVENQDKIFIAVSGQVEKIGETVIRAARHANVKKVVFIASMGIYNEIPTDIPYDNLDKNPILRPYRKIADDLEKSGLDYTIIRPGWFSDGPVKYEVTQKGEPFGGLNVSVASIAEVAKRALINNDFSKQSIGINTPEED</sequence>
<dbReference type="EMBL" id="SRKR01000022">
    <property type="protein sequence ID" value="TGB09588.1"/>
    <property type="molecule type" value="Genomic_DNA"/>
</dbReference>
<evidence type="ECO:0000313" key="2">
    <source>
        <dbReference type="EMBL" id="TGB09588.1"/>
    </source>
</evidence>
<dbReference type="PANTHER" id="PTHR15020">
    <property type="entry name" value="FLAVIN REDUCTASE-RELATED"/>
    <property type="match status" value="1"/>
</dbReference>
<proteinExistence type="predicted"/>
<dbReference type="Gene3D" id="3.40.50.720">
    <property type="entry name" value="NAD(P)-binding Rossmann-like Domain"/>
    <property type="match status" value="1"/>
</dbReference>
<accession>A0AAX2SN20</accession>